<dbReference type="EMBL" id="UINC01084108">
    <property type="protein sequence ID" value="SVC30438.1"/>
    <property type="molecule type" value="Genomic_DNA"/>
</dbReference>
<dbReference type="Pfam" id="PF08242">
    <property type="entry name" value="Methyltransf_12"/>
    <property type="match status" value="1"/>
</dbReference>
<name>A0A382L0G8_9ZZZZ</name>
<organism evidence="2">
    <name type="scientific">marine metagenome</name>
    <dbReference type="NCBI Taxonomy" id="408172"/>
    <lineage>
        <taxon>unclassified sequences</taxon>
        <taxon>metagenomes</taxon>
        <taxon>ecological metagenomes</taxon>
    </lineage>
</organism>
<dbReference type="InterPro" id="IPR029063">
    <property type="entry name" value="SAM-dependent_MTases_sf"/>
</dbReference>
<dbReference type="SUPFAM" id="SSF53335">
    <property type="entry name" value="S-adenosyl-L-methionine-dependent methyltransferases"/>
    <property type="match status" value="1"/>
</dbReference>
<dbReference type="PANTHER" id="PTHR37886">
    <property type="entry name" value="S-ADENOSYL-L-METHIONINE-DEPENDENT METHYLTRANSFERASES SUPERFAMILY PROTEIN"/>
    <property type="match status" value="1"/>
</dbReference>
<gene>
    <name evidence="2" type="ORF">METZ01_LOCUS283292</name>
</gene>
<evidence type="ECO:0000259" key="1">
    <source>
        <dbReference type="Pfam" id="PF08242"/>
    </source>
</evidence>
<sequence length="269" mass="30920">MNVSKLKAGDNHYMAYVGPPTQYDFMGATQFRLLSTLGLRANHSLLDFGCGSLRAGRLFLTYLDEGAYFGIEPNKWLIEDAIKNQIGKDLATLKKPHFDHNGDFKTDVFSQQFDFIIAQSIFSHTGSDLITTALRNFKESLKPNGLIAATFIEGITDFDGRGWVYPGCVNYRSSTIRRFAEEAGCFVIRIPWYHPRQTWYVLSKEKHRLPNKAMLRHLSGAVLFEQEFDESWKRSQKIMHLFKSYLKQLLPRPIKNGLKKLMANRVSNR</sequence>
<dbReference type="InterPro" id="IPR013217">
    <property type="entry name" value="Methyltransf_12"/>
</dbReference>
<dbReference type="CDD" id="cd02440">
    <property type="entry name" value="AdoMet_MTases"/>
    <property type="match status" value="1"/>
</dbReference>
<reference evidence="2" key="1">
    <citation type="submission" date="2018-05" db="EMBL/GenBank/DDBJ databases">
        <authorList>
            <person name="Lanie J.A."/>
            <person name="Ng W.-L."/>
            <person name="Kazmierczak K.M."/>
            <person name="Andrzejewski T.M."/>
            <person name="Davidsen T.M."/>
            <person name="Wayne K.J."/>
            <person name="Tettelin H."/>
            <person name="Glass J.I."/>
            <person name="Rusch D."/>
            <person name="Podicherti R."/>
            <person name="Tsui H.-C.T."/>
            <person name="Winkler M.E."/>
        </authorList>
    </citation>
    <scope>NUCLEOTIDE SEQUENCE</scope>
</reference>
<feature type="domain" description="Methyltransferase type 12" evidence="1">
    <location>
        <begin position="46"/>
        <end position="147"/>
    </location>
</feature>
<dbReference type="PANTHER" id="PTHR37886:SF1">
    <property type="entry name" value="S-ADENOSYL-L-METHIONINE-DEPENDENT METHYLTRANSFERASES SUPERFAMILY PROTEIN"/>
    <property type="match status" value="1"/>
</dbReference>
<dbReference type="AlphaFoldDB" id="A0A382L0G8"/>
<accession>A0A382L0G8</accession>
<proteinExistence type="predicted"/>
<dbReference type="Gene3D" id="3.40.50.150">
    <property type="entry name" value="Vaccinia Virus protein VP39"/>
    <property type="match status" value="1"/>
</dbReference>
<protein>
    <recommendedName>
        <fullName evidence="1">Methyltransferase type 12 domain-containing protein</fullName>
    </recommendedName>
</protein>
<evidence type="ECO:0000313" key="2">
    <source>
        <dbReference type="EMBL" id="SVC30438.1"/>
    </source>
</evidence>